<dbReference type="PANTHER" id="PTHR10885:SF0">
    <property type="entry name" value="ISOPENTENYL-DIPHOSPHATE DELTA-ISOMERASE"/>
    <property type="match status" value="1"/>
</dbReference>
<dbReference type="InterPro" id="IPR015797">
    <property type="entry name" value="NUDIX_hydrolase-like_dom_sf"/>
</dbReference>
<evidence type="ECO:0000313" key="3">
    <source>
        <dbReference type="Proteomes" id="UP001312865"/>
    </source>
</evidence>
<dbReference type="Gene3D" id="3.90.79.10">
    <property type="entry name" value="Nucleoside Triphosphate Pyrophosphohydrolase"/>
    <property type="match status" value="1"/>
</dbReference>
<accession>A0ABU8HC88</accession>
<dbReference type="InterPro" id="IPR000086">
    <property type="entry name" value="NUDIX_hydrolase_dom"/>
</dbReference>
<name>A0ABU8HC88_9BACI</name>
<comment type="caution">
    <text evidence="2">The sequence shown here is derived from an EMBL/GenBank/DDBJ whole genome shotgun (WGS) entry which is preliminary data.</text>
</comment>
<evidence type="ECO:0000259" key="1">
    <source>
        <dbReference type="PROSITE" id="PS51462"/>
    </source>
</evidence>
<dbReference type="PROSITE" id="PS51462">
    <property type="entry name" value="NUDIX"/>
    <property type="match status" value="1"/>
</dbReference>
<gene>
    <name evidence="2" type="ORF">WAK64_06745</name>
</gene>
<keyword evidence="3" id="KW-1185">Reference proteome</keyword>
<dbReference type="RefSeq" id="WP_336586186.1">
    <property type="nucleotide sequence ID" value="NZ_JBBAXC010000004.1"/>
</dbReference>
<dbReference type="Proteomes" id="UP001312865">
    <property type="component" value="Unassembled WGS sequence"/>
</dbReference>
<proteinExistence type="predicted"/>
<reference evidence="2 3" key="1">
    <citation type="journal article" date="2018" name="J. Microbiol.">
        <title>Bacillus spongiae sp. nov., isolated from sponge of Jeju Island.</title>
        <authorList>
            <person name="Lee G.E."/>
            <person name="Im W.T."/>
            <person name="Park J.S."/>
        </authorList>
    </citation>
    <scope>NUCLEOTIDE SEQUENCE [LARGE SCALE GENOMIC DNA]</scope>
    <source>
        <strain evidence="2 3">135PIL107-10</strain>
    </source>
</reference>
<sequence length="217" mass="25600">METEKLTIFNENYERCGIATREEVHKKGYWHETFHCWVMKREDEVDYLYFQLRSRSKKDYPYLFDITAAGHILAHETIKDGVREIEEEIGLAVSFSELIEVGQIRYSVHHDELIDNELANVFLYLLKGNVEWKLQKEEVAGIGRVPIQVFSELIEGKRTEVKIEGFEINECGEQQNFNKVVQMHHFVPHERSFYKTVLERMNRLNQVGREGGVLESF</sequence>
<protein>
    <submittedName>
        <fullName evidence="2">NUDIX domain-containing protein</fullName>
    </submittedName>
</protein>
<dbReference type="PANTHER" id="PTHR10885">
    <property type="entry name" value="ISOPENTENYL-DIPHOSPHATE DELTA-ISOMERASE"/>
    <property type="match status" value="1"/>
</dbReference>
<evidence type="ECO:0000313" key="2">
    <source>
        <dbReference type="EMBL" id="MEI5906754.1"/>
    </source>
</evidence>
<dbReference type="SUPFAM" id="SSF55811">
    <property type="entry name" value="Nudix"/>
    <property type="match status" value="1"/>
</dbReference>
<dbReference type="CDD" id="cd04692">
    <property type="entry name" value="NUDIX_Hydrolase"/>
    <property type="match status" value="1"/>
</dbReference>
<organism evidence="2 3">
    <name type="scientific">Bacillus spongiae</name>
    <dbReference type="NCBI Taxonomy" id="2683610"/>
    <lineage>
        <taxon>Bacteria</taxon>
        <taxon>Bacillati</taxon>
        <taxon>Bacillota</taxon>
        <taxon>Bacilli</taxon>
        <taxon>Bacillales</taxon>
        <taxon>Bacillaceae</taxon>
        <taxon>Bacillus</taxon>
    </lineage>
</organism>
<dbReference type="EMBL" id="JBBAXC010000004">
    <property type="protein sequence ID" value="MEI5906754.1"/>
    <property type="molecule type" value="Genomic_DNA"/>
</dbReference>
<feature type="domain" description="Nudix hydrolase" evidence="1">
    <location>
        <begin position="29"/>
        <end position="167"/>
    </location>
</feature>